<sequence>MKTSAVVVTYNRLSLLKECVNGLKQQTDPLAHIIIINNASTDDTAVYLKELKKNDNKNQFIIYNSSKNLGGAAGFNQGMKVFVEKTDDDCVWIMDDDTIPHRTSHSALSSAADALDNKFGFLCSDVRWTNGAPVNTPKVAPEWHKQIDKNLVKVEQATFVSVLISRKNIFKYGYPISEFVIWGDDTEYTTRLSREEECYFVNDSVVTHKTATYLAGTTFANDDPNRISRYEYMYRNLMYIAKKYYTRKKVALQFSIGMYAGINVFLKAKTFRMKRLNAAILGSIKGIFFNPKIEFPVKRTK</sequence>
<dbReference type="Gene3D" id="3.90.550.10">
    <property type="entry name" value="Spore Coat Polysaccharide Biosynthesis Protein SpsA, Chain A"/>
    <property type="match status" value="1"/>
</dbReference>
<protein>
    <submittedName>
        <fullName evidence="6">Glycosyltransferase family 2 protein</fullName>
    </submittedName>
</protein>
<dbReference type="EMBL" id="JBHSSB010000006">
    <property type="protein sequence ID" value="MFC6294115.1"/>
    <property type="molecule type" value="Genomic_DNA"/>
</dbReference>
<gene>
    <name evidence="6" type="ORF">ACFQH1_02655</name>
</gene>
<dbReference type="CDD" id="cd04185">
    <property type="entry name" value="GT_2_like_b"/>
    <property type="match status" value="1"/>
</dbReference>
<evidence type="ECO:0000256" key="4">
    <source>
        <dbReference type="ARBA" id="ARBA00022679"/>
    </source>
</evidence>
<keyword evidence="3" id="KW-0328">Glycosyltransferase</keyword>
<feature type="domain" description="Glycosyltransferase 2-like" evidence="5">
    <location>
        <begin position="4"/>
        <end position="116"/>
    </location>
</feature>
<proteinExistence type="inferred from homology"/>
<name>A0ABW1UDB0_9LACO</name>
<evidence type="ECO:0000313" key="6">
    <source>
        <dbReference type="EMBL" id="MFC6294115.1"/>
    </source>
</evidence>
<keyword evidence="4" id="KW-0808">Transferase</keyword>
<evidence type="ECO:0000259" key="5">
    <source>
        <dbReference type="Pfam" id="PF00535"/>
    </source>
</evidence>
<evidence type="ECO:0000313" key="7">
    <source>
        <dbReference type="Proteomes" id="UP001596227"/>
    </source>
</evidence>
<keyword evidence="7" id="KW-1185">Reference proteome</keyword>
<comment type="similarity">
    <text evidence="2">Belongs to the glycosyltransferase 2 family.</text>
</comment>
<evidence type="ECO:0000256" key="3">
    <source>
        <dbReference type="ARBA" id="ARBA00022676"/>
    </source>
</evidence>
<organism evidence="6 7">
    <name type="scientific">Lactiplantibacillus daoliensis</name>
    <dbReference type="NCBI Taxonomy" id="2559916"/>
    <lineage>
        <taxon>Bacteria</taxon>
        <taxon>Bacillati</taxon>
        <taxon>Bacillota</taxon>
        <taxon>Bacilli</taxon>
        <taxon>Lactobacillales</taxon>
        <taxon>Lactobacillaceae</taxon>
        <taxon>Lactiplantibacillus</taxon>
    </lineage>
</organism>
<dbReference type="RefSeq" id="WP_137608238.1">
    <property type="nucleotide sequence ID" value="NZ_BJDH01000013.1"/>
</dbReference>
<accession>A0ABW1UDB0</accession>
<comment type="pathway">
    <text evidence="1">Cell wall biogenesis; cell wall polysaccharide biosynthesis.</text>
</comment>
<dbReference type="PANTHER" id="PTHR43179:SF12">
    <property type="entry name" value="GALACTOFURANOSYLTRANSFERASE GLFT2"/>
    <property type="match status" value="1"/>
</dbReference>
<dbReference type="Proteomes" id="UP001596227">
    <property type="component" value="Unassembled WGS sequence"/>
</dbReference>
<evidence type="ECO:0000256" key="2">
    <source>
        <dbReference type="ARBA" id="ARBA00006739"/>
    </source>
</evidence>
<dbReference type="Pfam" id="PF00535">
    <property type="entry name" value="Glycos_transf_2"/>
    <property type="match status" value="1"/>
</dbReference>
<dbReference type="PANTHER" id="PTHR43179">
    <property type="entry name" value="RHAMNOSYLTRANSFERASE WBBL"/>
    <property type="match status" value="1"/>
</dbReference>
<dbReference type="SUPFAM" id="SSF53448">
    <property type="entry name" value="Nucleotide-diphospho-sugar transferases"/>
    <property type="match status" value="1"/>
</dbReference>
<dbReference type="InterPro" id="IPR001173">
    <property type="entry name" value="Glyco_trans_2-like"/>
</dbReference>
<reference evidence="7" key="1">
    <citation type="journal article" date="2019" name="Int. J. Syst. Evol. Microbiol.">
        <title>The Global Catalogue of Microorganisms (GCM) 10K type strain sequencing project: providing services to taxonomists for standard genome sequencing and annotation.</title>
        <authorList>
            <consortium name="The Broad Institute Genomics Platform"/>
            <consortium name="The Broad Institute Genome Sequencing Center for Infectious Disease"/>
            <person name="Wu L."/>
            <person name="Ma J."/>
        </authorList>
    </citation>
    <scope>NUCLEOTIDE SEQUENCE [LARGE SCALE GENOMIC DNA]</scope>
    <source>
        <strain evidence="7">CCM 8934</strain>
    </source>
</reference>
<evidence type="ECO:0000256" key="1">
    <source>
        <dbReference type="ARBA" id="ARBA00004776"/>
    </source>
</evidence>
<dbReference type="InterPro" id="IPR029044">
    <property type="entry name" value="Nucleotide-diphossugar_trans"/>
</dbReference>
<comment type="caution">
    <text evidence="6">The sequence shown here is derived from an EMBL/GenBank/DDBJ whole genome shotgun (WGS) entry which is preliminary data.</text>
</comment>